<sequence length="138" mass="16344">MPYFFVFKYRNGKIKAKKNKQNEVVNELVHSGKETLYPKDFVNTYDSSDELVTMFKKGVVDNKERPRMSDSEVKYIFNFMMHHLHKSDTFVIETKNIYYACNSCQREFLMFEEFLKARGKTVKFIVHSDEGILGDDDL</sequence>
<dbReference type="AlphaFoldDB" id="A0A511YSI5"/>
<proteinExistence type="predicted"/>
<name>A0A511YSI5_9FLAO</name>
<dbReference type="RefSeq" id="WP_146944564.1">
    <property type="nucleotide sequence ID" value="NZ_BJYJ01000050.1"/>
</dbReference>
<protein>
    <submittedName>
        <fullName evidence="1">Uncharacterized protein</fullName>
    </submittedName>
</protein>
<accession>A0A511YSI5</accession>
<evidence type="ECO:0000313" key="1">
    <source>
        <dbReference type="EMBL" id="GEN78136.1"/>
    </source>
</evidence>
<dbReference type="OrthoDB" id="766911at2"/>
<dbReference type="EMBL" id="BJYJ01000050">
    <property type="protein sequence ID" value="GEN78136.1"/>
    <property type="molecule type" value="Genomic_DNA"/>
</dbReference>
<dbReference type="Proteomes" id="UP000321863">
    <property type="component" value="Unassembled WGS sequence"/>
</dbReference>
<organism evidence="1 2">
    <name type="scientific">Chryseobacterium hagamense</name>
    <dbReference type="NCBI Taxonomy" id="395935"/>
    <lineage>
        <taxon>Bacteria</taxon>
        <taxon>Pseudomonadati</taxon>
        <taxon>Bacteroidota</taxon>
        <taxon>Flavobacteriia</taxon>
        <taxon>Flavobacteriales</taxon>
        <taxon>Weeksellaceae</taxon>
        <taxon>Chryseobacterium group</taxon>
        <taxon>Chryseobacterium</taxon>
    </lineage>
</organism>
<gene>
    <name evidence="1" type="ORF">CHA01nite_38760</name>
</gene>
<evidence type="ECO:0000313" key="2">
    <source>
        <dbReference type="Proteomes" id="UP000321863"/>
    </source>
</evidence>
<reference evidence="1 2" key="1">
    <citation type="submission" date="2019-07" db="EMBL/GenBank/DDBJ databases">
        <title>Whole genome shotgun sequence of Chryseobacterium hagamense NBRC 105253.</title>
        <authorList>
            <person name="Hosoyama A."/>
            <person name="Uohara A."/>
            <person name="Ohji S."/>
            <person name="Ichikawa N."/>
        </authorList>
    </citation>
    <scope>NUCLEOTIDE SEQUENCE [LARGE SCALE GENOMIC DNA]</scope>
    <source>
        <strain evidence="1 2">NBRC 105253</strain>
    </source>
</reference>
<comment type="caution">
    <text evidence="1">The sequence shown here is derived from an EMBL/GenBank/DDBJ whole genome shotgun (WGS) entry which is preliminary data.</text>
</comment>
<keyword evidence="2" id="KW-1185">Reference proteome</keyword>